<dbReference type="Gene3D" id="1.10.357.10">
    <property type="entry name" value="Tetracycline Repressor, domain 2"/>
    <property type="match status" value="1"/>
</dbReference>
<dbReference type="InterPro" id="IPR023772">
    <property type="entry name" value="DNA-bd_HTH_TetR-type_CS"/>
</dbReference>
<keyword evidence="2 4" id="KW-0238">DNA-binding</keyword>
<feature type="DNA-binding region" description="H-T-H motif" evidence="4">
    <location>
        <begin position="44"/>
        <end position="63"/>
    </location>
</feature>
<evidence type="ECO:0000313" key="7">
    <source>
        <dbReference type="Proteomes" id="UP000241895"/>
    </source>
</evidence>
<comment type="caution">
    <text evidence="6">The sequence shown here is derived from an EMBL/GenBank/DDBJ whole genome shotgun (WGS) entry which is preliminary data.</text>
</comment>
<proteinExistence type="predicted"/>
<reference evidence="6 7" key="1">
    <citation type="submission" date="2018-03" db="EMBL/GenBank/DDBJ databases">
        <authorList>
            <person name="Zhou J."/>
            <person name="Li X."/>
            <person name="Xue M."/>
            <person name="Yin J."/>
        </authorList>
    </citation>
    <scope>NUCLEOTIDE SEQUENCE [LARGE SCALE GENOMIC DNA]</scope>
    <source>
        <strain evidence="6 7">SYSU ZJ2214</strain>
    </source>
</reference>
<dbReference type="PRINTS" id="PR00455">
    <property type="entry name" value="HTHTETR"/>
</dbReference>
<dbReference type="Pfam" id="PF00440">
    <property type="entry name" value="TetR_N"/>
    <property type="match status" value="1"/>
</dbReference>
<evidence type="ECO:0000256" key="2">
    <source>
        <dbReference type="ARBA" id="ARBA00023125"/>
    </source>
</evidence>
<dbReference type="InterPro" id="IPR001647">
    <property type="entry name" value="HTH_TetR"/>
</dbReference>
<evidence type="ECO:0000256" key="3">
    <source>
        <dbReference type="ARBA" id="ARBA00023163"/>
    </source>
</evidence>
<keyword evidence="7" id="KW-1185">Reference proteome</keyword>
<evidence type="ECO:0000313" key="6">
    <source>
        <dbReference type="EMBL" id="PTL95485.1"/>
    </source>
</evidence>
<dbReference type="PANTHER" id="PTHR47506">
    <property type="entry name" value="TRANSCRIPTIONAL REGULATORY PROTEIN"/>
    <property type="match status" value="1"/>
</dbReference>
<evidence type="ECO:0000259" key="5">
    <source>
        <dbReference type="PROSITE" id="PS50977"/>
    </source>
</evidence>
<keyword evidence="1" id="KW-0805">Transcription regulation</keyword>
<evidence type="ECO:0000256" key="1">
    <source>
        <dbReference type="ARBA" id="ARBA00023015"/>
    </source>
</evidence>
<dbReference type="InterPro" id="IPR036271">
    <property type="entry name" value="Tet_transcr_reg_TetR-rel_C_sf"/>
</dbReference>
<sequence length="206" mass="22823">MFNNIFCHRRRPMPWSRERKHETRTRILDAAARCFTRKGYDAVSIDEVMAAAGLTRGAFYAHFDSKSTLYANAIRHAARRGAIALDHLESREARIEAYLSQSLAKDEATCPLACLVSDVAQRDEQVRTTYTALLEGFLTRFVDTSDMDTDTRKRALGQTIAMIGSLAMARTVNDPQLAEELLEAGRTLAKANALPVSRSGAVGQEA</sequence>
<name>A0ABX5J0L1_9GAMM</name>
<dbReference type="EMBL" id="PXNS01000003">
    <property type="protein sequence ID" value="PTL95485.1"/>
    <property type="molecule type" value="Genomic_DNA"/>
</dbReference>
<feature type="domain" description="HTH tetR-type" evidence="5">
    <location>
        <begin position="21"/>
        <end position="81"/>
    </location>
</feature>
<accession>A0ABX5J0L1</accession>
<dbReference type="InterPro" id="IPR009057">
    <property type="entry name" value="Homeodomain-like_sf"/>
</dbReference>
<dbReference type="Gene3D" id="1.10.10.60">
    <property type="entry name" value="Homeodomain-like"/>
    <property type="match status" value="1"/>
</dbReference>
<dbReference type="Proteomes" id="UP000241895">
    <property type="component" value="Unassembled WGS sequence"/>
</dbReference>
<dbReference type="SUPFAM" id="SSF48498">
    <property type="entry name" value="Tetracyclin repressor-like, C-terminal domain"/>
    <property type="match status" value="1"/>
</dbReference>
<dbReference type="SUPFAM" id="SSF46689">
    <property type="entry name" value="Homeodomain-like"/>
    <property type="match status" value="1"/>
</dbReference>
<dbReference type="PROSITE" id="PS01081">
    <property type="entry name" value="HTH_TETR_1"/>
    <property type="match status" value="1"/>
</dbReference>
<keyword evidence="3" id="KW-0804">Transcription</keyword>
<dbReference type="PANTHER" id="PTHR47506:SF7">
    <property type="entry name" value="TRANSCRIPTIONAL REGULATORY PROTEIN"/>
    <property type="match status" value="1"/>
</dbReference>
<protein>
    <submittedName>
        <fullName evidence="6">TetR/AcrR family transcriptional regulator</fullName>
    </submittedName>
</protein>
<evidence type="ECO:0000256" key="4">
    <source>
        <dbReference type="PROSITE-ProRule" id="PRU00335"/>
    </source>
</evidence>
<organism evidence="6 7">
    <name type="scientific">Halomonas litopenaei</name>
    <dbReference type="NCBI Taxonomy" id="2109328"/>
    <lineage>
        <taxon>Bacteria</taxon>
        <taxon>Pseudomonadati</taxon>
        <taxon>Pseudomonadota</taxon>
        <taxon>Gammaproteobacteria</taxon>
        <taxon>Oceanospirillales</taxon>
        <taxon>Halomonadaceae</taxon>
        <taxon>Halomonas</taxon>
    </lineage>
</organism>
<dbReference type="PROSITE" id="PS50977">
    <property type="entry name" value="HTH_TETR_2"/>
    <property type="match status" value="1"/>
</dbReference>
<gene>
    <name evidence="6" type="ORF">C6W88_05255</name>
</gene>